<organism evidence="2 3">
    <name type="scientific">Stylosanthes scabra</name>
    <dbReference type="NCBI Taxonomy" id="79078"/>
    <lineage>
        <taxon>Eukaryota</taxon>
        <taxon>Viridiplantae</taxon>
        <taxon>Streptophyta</taxon>
        <taxon>Embryophyta</taxon>
        <taxon>Tracheophyta</taxon>
        <taxon>Spermatophyta</taxon>
        <taxon>Magnoliopsida</taxon>
        <taxon>eudicotyledons</taxon>
        <taxon>Gunneridae</taxon>
        <taxon>Pentapetalae</taxon>
        <taxon>rosids</taxon>
        <taxon>fabids</taxon>
        <taxon>Fabales</taxon>
        <taxon>Fabaceae</taxon>
        <taxon>Papilionoideae</taxon>
        <taxon>50 kb inversion clade</taxon>
        <taxon>dalbergioids sensu lato</taxon>
        <taxon>Dalbergieae</taxon>
        <taxon>Pterocarpus clade</taxon>
        <taxon>Stylosanthes</taxon>
    </lineage>
</organism>
<name>A0ABU6ZVG2_9FABA</name>
<reference evidence="2 3" key="1">
    <citation type="journal article" date="2023" name="Plants (Basel)">
        <title>Bridging the Gap: Combining Genomics and Transcriptomics Approaches to Understand Stylosanthes scabra, an Orphan Legume from the Brazilian Caatinga.</title>
        <authorList>
            <person name="Ferreira-Neto J.R.C."/>
            <person name="da Silva M.D."/>
            <person name="Binneck E."/>
            <person name="de Melo N.F."/>
            <person name="da Silva R.H."/>
            <person name="de Melo A.L.T.M."/>
            <person name="Pandolfi V."/>
            <person name="Bustamante F.O."/>
            <person name="Brasileiro-Vidal A.C."/>
            <person name="Benko-Iseppon A.M."/>
        </authorList>
    </citation>
    <scope>NUCLEOTIDE SEQUENCE [LARGE SCALE GENOMIC DNA]</scope>
    <source>
        <tissue evidence="2">Leaves</tissue>
    </source>
</reference>
<sequence length="151" mass="16812">MAPLDLSHEEVATPGPTNIITSKNINQMRRNLVGQADAAEDAGEEAAGDMPMPDTQPQPMVGTSSQVPTETEVPPHEQSDVIEFVRKGFEEMRTMMTEGFTRLSERIDSLDTHMANQDVDIRSLRDEFHSFKGEDVMFDPLEHQDGDPAQD</sequence>
<accession>A0ABU6ZVG2</accession>
<feature type="compositionally biased region" description="Basic and acidic residues" evidence="1">
    <location>
        <begin position="1"/>
        <end position="11"/>
    </location>
</feature>
<feature type="compositionally biased region" description="Low complexity" evidence="1">
    <location>
        <begin position="48"/>
        <end position="60"/>
    </location>
</feature>
<protein>
    <submittedName>
        <fullName evidence="2">Uncharacterized protein</fullName>
    </submittedName>
</protein>
<feature type="region of interest" description="Disordered" evidence="1">
    <location>
        <begin position="1"/>
        <end position="79"/>
    </location>
</feature>
<evidence type="ECO:0000256" key="1">
    <source>
        <dbReference type="SAM" id="MobiDB-lite"/>
    </source>
</evidence>
<keyword evidence="3" id="KW-1185">Reference proteome</keyword>
<feature type="compositionally biased region" description="Polar residues" evidence="1">
    <location>
        <begin position="15"/>
        <end position="29"/>
    </location>
</feature>
<dbReference type="EMBL" id="JASCZI010274400">
    <property type="protein sequence ID" value="MED6225954.1"/>
    <property type="molecule type" value="Genomic_DNA"/>
</dbReference>
<dbReference type="Proteomes" id="UP001341840">
    <property type="component" value="Unassembled WGS sequence"/>
</dbReference>
<evidence type="ECO:0000313" key="2">
    <source>
        <dbReference type="EMBL" id="MED6225954.1"/>
    </source>
</evidence>
<proteinExistence type="predicted"/>
<comment type="caution">
    <text evidence="2">The sequence shown here is derived from an EMBL/GenBank/DDBJ whole genome shotgun (WGS) entry which is preliminary data.</text>
</comment>
<feature type="compositionally biased region" description="Acidic residues" evidence="1">
    <location>
        <begin position="38"/>
        <end position="47"/>
    </location>
</feature>
<evidence type="ECO:0000313" key="3">
    <source>
        <dbReference type="Proteomes" id="UP001341840"/>
    </source>
</evidence>
<gene>
    <name evidence="2" type="ORF">PIB30_098591</name>
</gene>